<organism evidence="2 3">
    <name type="scientific">Malus baccata</name>
    <name type="common">Siberian crab apple</name>
    <name type="synonym">Pyrus baccata</name>
    <dbReference type="NCBI Taxonomy" id="106549"/>
    <lineage>
        <taxon>Eukaryota</taxon>
        <taxon>Viridiplantae</taxon>
        <taxon>Streptophyta</taxon>
        <taxon>Embryophyta</taxon>
        <taxon>Tracheophyta</taxon>
        <taxon>Spermatophyta</taxon>
        <taxon>Magnoliopsida</taxon>
        <taxon>eudicotyledons</taxon>
        <taxon>Gunneridae</taxon>
        <taxon>Pentapetalae</taxon>
        <taxon>rosids</taxon>
        <taxon>fabids</taxon>
        <taxon>Rosales</taxon>
        <taxon>Rosaceae</taxon>
        <taxon>Amygdaloideae</taxon>
        <taxon>Maleae</taxon>
        <taxon>Malus</taxon>
    </lineage>
</organism>
<keyword evidence="1" id="KW-0472">Membrane</keyword>
<reference evidence="2 3" key="1">
    <citation type="journal article" date="2019" name="G3 (Bethesda)">
        <title>Sequencing of a Wild Apple (Malus baccata) Genome Unravels the Differences Between Cultivated and Wild Apple Species Regarding Disease Resistance and Cold Tolerance.</title>
        <authorList>
            <person name="Chen X."/>
        </authorList>
    </citation>
    <scope>NUCLEOTIDE SEQUENCE [LARGE SCALE GENOMIC DNA]</scope>
    <source>
        <strain evidence="3">cv. Shandingzi</strain>
        <tissue evidence="2">Leaves</tissue>
    </source>
</reference>
<dbReference type="AlphaFoldDB" id="A0A540NBT3"/>
<accession>A0A540NBT3</accession>
<keyword evidence="1" id="KW-0812">Transmembrane</keyword>
<dbReference type="Proteomes" id="UP000315295">
    <property type="component" value="Unassembled WGS sequence"/>
</dbReference>
<feature type="transmembrane region" description="Helical" evidence="1">
    <location>
        <begin position="20"/>
        <end position="51"/>
    </location>
</feature>
<protein>
    <submittedName>
        <fullName evidence="2">Uncharacterized protein</fullName>
    </submittedName>
</protein>
<sequence length="68" mass="7260">MTHSLGREPPNTSGLAKTIVVLLLACLFLFVLLAPLVILILIVLIDLILIAQLTTSDTLARSSDGYAL</sequence>
<proteinExistence type="predicted"/>
<evidence type="ECO:0000313" key="2">
    <source>
        <dbReference type="EMBL" id="TQE08502.1"/>
    </source>
</evidence>
<dbReference type="EMBL" id="VIEB01000070">
    <property type="protein sequence ID" value="TQE08502.1"/>
    <property type="molecule type" value="Genomic_DNA"/>
</dbReference>
<evidence type="ECO:0000313" key="3">
    <source>
        <dbReference type="Proteomes" id="UP000315295"/>
    </source>
</evidence>
<evidence type="ECO:0000256" key="1">
    <source>
        <dbReference type="SAM" id="Phobius"/>
    </source>
</evidence>
<keyword evidence="1" id="KW-1133">Transmembrane helix</keyword>
<gene>
    <name evidence="2" type="ORF">C1H46_005808</name>
</gene>
<comment type="caution">
    <text evidence="2">The sequence shown here is derived from an EMBL/GenBank/DDBJ whole genome shotgun (WGS) entry which is preliminary data.</text>
</comment>
<keyword evidence="3" id="KW-1185">Reference proteome</keyword>
<name>A0A540NBT3_MALBA</name>